<sequence>MKWAFLPGCSLHSTAAQYRTSFLGVVRALGIEVEEVPDWNCCGATAAKHFNQQFTLVLAARNLALAEKVAPVLAVPCNLCYNNLTLAAHALQDEAKREQINSHLLPLELRLRGEVAVYHPLKLFLQEVGVERIRQAVVRPLAGLKVVAYYGCLLTRPKEASIGDSNRWPAWLDMLAVTAGATPLPFNAATRCCGGTLALTHPEVALRAAGVILAEARVRGAEAILVTCPMCQLNLERAQIQEKGREKRLLPVLYFTQFLGLALGCDPITVGLKKNLIPLPKEWSSFGAHQARASSSKRAWC</sequence>
<dbReference type="Proteomes" id="UP000239430">
    <property type="component" value="Unassembled WGS sequence"/>
</dbReference>
<proteinExistence type="predicted"/>
<dbReference type="AlphaFoldDB" id="A0A9X7J0V2"/>
<organism evidence="3 4">
    <name type="scientific">Neomoorella stamsii</name>
    <dbReference type="NCBI Taxonomy" id="1266720"/>
    <lineage>
        <taxon>Bacteria</taxon>
        <taxon>Bacillati</taxon>
        <taxon>Bacillota</taxon>
        <taxon>Clostridia</taxon>
        <taxon>Neomoorellales</taxon>
        <taxon>Neomoorellaceae</taxon>
        <taxon>Neomoorella</taxon>
    </lineage>
</organism>
<dbReference type="PANTHER" id="PTHR42947">
    <property type="entry name" value="COB--COM HETERODISULFIDE REDUCTASE SUBUNIT B 1"/>
    <property type="match status" value="1"/>
</dbReference>
<name>A0A9X7J0V2_9FIRM</name>
<dbReference type="EMBL" id="PVXL01000065">
    <property type="protein sequence ID" value="PRR70385.1"/>
    <property type="molecule type" value="Genomic_DNA"/>
</dbReference>
<dbReference type="GO" id="GO:0016491">
    <property type="term" value="F:oxidoreductase activity"/>
    <property type="evidence" value="ECO:0007669"/>
    <property type="project" value="UniProtKB-KW"/>
</dbReference>
<feature type="domain" description="Cysteine-rich" evidence="2">
    <location>
        <begin position="147"/>
        <end position="235"/>
    </location>
</feature>
<gene>
    <name evidence="3" type="ORF">MOST_27770</name>
</gene>
<dbReference type="Gene3D" id="1.20.1050.140">
    <property type="match status" value="1"/>
</dbReference>
<evidence type="ECO:0000259" key="2">
    <source>
        <dbReference type="Pfam" id="PF02754"/>
    </source>
</evidence>
<dbReference type="InterPro" id="IPR004017">
    <property type="entry name" value="Cys_rich_dom"/>
</dbReference>
<protein>
    <submittedName>
        <fullName evidence="3">Cysteine-rich domain protein</fullName>
    </submittedName>
</protein>
<accession>A0A9X7J0V2</accession>
<evidence type="ECO:0000313" key="3">
    <source>
        <dbReference type="EMBL" id="PRR70385.1"/>
    </source>
</evidence>
<feature type="domain" description="Cysteine-rich" evidence="2">
    <location>
        <begin position="3"/>
        <end position="84"/>
    </location>
</feature>
<keyword evidence="4" id="KW-1185">Reference proteome</keyword>
<keyword evidence="1" id="KW-0560">Oxidoreductase</keyword>
<reference evidence="3 4" key="1">
    <citation type="submission" date="2018-03" db="EMBL/GenBank/DDBJ databases">
        <title>Genome sequence of Moorella stamsii DSM 26217.</title>
        <authorList>
            <person name="Poehlein A."/>
            <person name="Daniel R."/>
        </authorList>
    </citation>
    <scope>NUCLEOTIDE SEQUENCE [LARGE SCALE GENOMIC DNA]</scope>
    <source>
        <strain evidence="4">DSM 26217</strain>
    </source>
</reference>
<evidence type="ECO:0000313" key="4">
    <source>
        <dbReference type="Proteomes" id="UP000239430"/>
    </source>
</evidence>
<dbReference type="RefSeq" id="WP_054935653.1">
    <property type="nucleotide sequence ID" value="NZ_PVXL01000065.1"/>
</dbReference>
<comment type="caution">
    <text evidence="3">The sequence shown here is derived from an EMBL/GenBank/DDBJ whole genome shotgun (WGS) entry which is preliminary data.</text>
</comment>
<evidence type="ECO:0000256" key="1">
    <source>
        <dbReference type="ARBA" id="ARBA00023002"/>
    </source>
</evidence>
<dbReference type="InterPro" id="IPR051278">
    <property type="entry name" value="HdrB/HdrD_reductase"/>
</dbReference>
<dbReference type="PANTHER" id="PTHR42947:SF1">
    <property type="entry name" value="COB--COM HETERODISULFIDE REDUCTASE SUBUNIT B 1"/>
    <property type="match status" value="1"/>
</dbReference>
<dbReference type="Pfam" id="PF02754">
    <property type="entry name" value="CCG"/>
    <property type="match status" value="2"/>
</dbReference>